<name>A0ACB9QI46_9MYRT</name>
<dbReference type="EMBL" id="CM042885">
    <property type="protein sequence ID" value="KAI4366206.1"/>
    <property type="molecule type" value="Genomic_DNA"/>
</dbReference>
<evidence type="ECO:0000313" key="1">
    <source>
        <dbReference type="EMBL" id="KAI4366206.1"/>
    </source>
</evidence>
<gene>
    <name evidence="1" type="ORF">MLD38_022112</name>
</gene>
<sequence length="422" mass="48096">MERSRDRLLSDLREGGILIPPPVSSIETLTTQDLFSICAQCVNWVVGSDSFGLVPPEPVAEKVGACGELAVAVRKLGFIGEMGFDKLLYPSVEDTRELLRFLAGRVAEKLPFTQEAVDVQIVGLKKMMVDETLEKGGKPESSPYSTMGSGGDEEEELLEESMNDRMASVRLRNELELLKAAKEMASDSESSSDSILEKLQEQINDKRRKLSESELQRNALEAALQEKRRSLEESVYSTRPELAEKLQELKRVDLELDNITNEVRRKERERRDLSAKLKKPKKQEPRISYIRRIEEITKNSRKQEADVERILGEIRELQLESNVIQERLHRTYALLDETVFREAKKDRVGREAYRLLTSIHESFEQVSDKLLSSDRVQREIAGHEKKLAAMASRRINMGALQADIDAITKENERLTQHLETSM</sequence>
<reference evidence="2" key="1">
    <citation type="journal article" date="2023" name="Front. Plant Sci.">
        <title>Chromosomal-level genome assembly of Melastoma candidum provides insights into trichome evolution.</title>
        <authorList>
            <person name="Zhong Y."/>
            <person name="Wu W."/>
            <person name="Sun C."/>
            <person name="Zou P."/>
            <person name="Liu Y."/>
            <person name="Dai S."/>
            <person name="Zhou R."/>
        </authorList>
    </citation>
    <scope>NUCLEOTIDE SEQUENCE [LARGE SCALE GENOMIC DNA]</scope>
</reference>
<protein>
    <submittedName>
        <fullName evidence="1">Uncharacterized protein</fullName>
    </submittedName>
</protein>
<comment type="caution">
    <text evidence="1">The sequence shown here is derived from an EMBL/GenBank/DDBJ whole genome shotgun (WGS) entry which is preliminary data.</text>
</comment>
<keyword evidence="2" id="KW-1185">Reference proteome</keyword>
<organism evidence="1 2">
    <name type="scientific">Melastoma candidum</name>
    <dbReference type="NCBI Taxonomy" id="119954"/>
    <lineage>
        <taxon>Eukaryota</taxon>
        <taxon>Viridiplantae</taxon>
        <taxon>Streptophyta</taxon>
        <taxon>Embryophyta</taxon>
        <taxon>Tracheophyta</taxon>
        <taxon>Spermatophyta</taxon>
        <taxon>Magnoliopsida</taxon>
        <taxon>eudicotyledons</taxon>
        <taxon>Gunneridae</taxon>
        <taxon>Pentapetalae</taxon>
        <taxon>rosids</taxon>
        <taxon>malvids</taxon>
        <taxon>Myrtales</taxon>
        <taxon>Melastomataceae</taxon>
        <taxon>Melastomatoideae</taxon>
        <taxon>Melastomateae</taxon>
        <taxon>Melastoma</taxon>
    </lineage>
</organism>
<accession>A0ACB9QI46</accession>
<evidence type="ECO:0000313" key="2">
    <source>
        <dbReference type="Proteomes" id="UP001057402"/>
    </source>
</evidence>
<dbReference type="Proteomes" id="UP001057402">
    <property type="component" value="Chromosome 6"/>
</dbReference>
<proteinExistence type="predicted"/>